<dbReference type="RefSeq" id="XP_009550296.1">
    <property type="nucleotide sequence ID" value="XM_009552001.1"/>
</dbReference>
<dbReference type="GO" id="GO:0051118">
    <property type="term" value="F:glucan endo-1,3-alpha-glucosidase activity"/>
    <property type="evidence" value="ECO:0007669"/>
    <property type="project" value="InterPro"/>
</dbReference>
<dbReference type="InterPro" id="IPR005197">
    <property type="entry name" value="Glyco_hydro_71"/>
</dbReference>
<organism evidence="1 2">
    <name type="scientific">Heterobasidion irregulare (strain TC 32-1)</name>
    <dbReference type="NCBI Taxonomy" id="747525"/>
    <lineage>
        <taxon>Eukaryota</taxon>
        <taxon>Fungi</taxon>
        <taxon>Dikarya</taxon>
        <taxon>Basidiomycota</taxon>
        <taxon>Agaricomycotina</taxon>
        <taxon>Agaricomycetes</taxon>
        <taxon>Russulales</taxon>
        <taxon>Bondarzewiaceae</taxon>
        <taxon>Heterobasidion</taxon>
        <taxon>Heterobasidion annosum species complex</taxon>
    </lineage>
</organism>
<gene>
    <name evidence="1" type="ORF">HETIRDRAFT_446156</name>
</gene>
<dbReference type="AlphaFoldDB" id="W4JXM6"/>
<accession>W4JXM6</accession>
<name>W4JXM6_HETIT</name>
<keyword evidence="1" id="KW-0378">Hydrolase</keyword>
<protein>
    <submittedName>
        <fullName evidence="1">Glycoside hydrolase family 71 protein</fullName>
    </submittedName>
</protein>
<dbReference type="GeneID" id="20675670"/>
<dbReference type="Pfam" id="PF03659">
    <property type="entry name" value="Glyco_hydro_71"/>
    <property type="match status" value="1"/>
</dbReference>
<keyword evidence="2" id="KW-1185">Reference proteome</keyword>
<dbReference type="HOGENOM" id="CLU_019141_4_0_1"/>
<dbReference type="CDD" id="cd11577">
    <property type="entry name" value="GH71"/>
    <property type="match status" value="1"/>
</dbReference>
<dbReference type="InParanoid" id="W4JXM6"/>
<dbReference type="OrthoDB" id="3257981at2759"/>
<reference evidence="1 2" key="1">
    <citation type="journal article" date="2012" name="New Phytol.">
        <title>Insight into trade-off between wood decay and parasitism from the genome of a fungal forest pathogen.</title>
        <authorList>
            <person name="Olson A."/>
            <person name="Aerts A."/>
            <person name="Asiegbu F."/>
            <person name="Belbahri L."/>
            <person name="Bouzid O."/>
            <person name="Broberg A."/>
            <person name="Canback B."/>
            <person name="Coutinho P.M."/>
            <person name="Cullen D."/>
            <person name="Dalman K."/>
            <person name="Deflorio G."/>
            <person name="van Diepen L.T."/>
            <person name="Dunand C."/>
            <person name="Duplessis S."/>
            <person name="Durling M."/>
            <person name="Gonthier P."/>
            <person name="Grimwood J."/>
            <person name="Fossdal C.G."/>
            <person name="Hansson D."/>
            <person name="Henrissat B."/>
            <person name="Hietala A."/>
            <person name="Himmelstrand K."/>
            <person name="Hoffmeister D."/>
            <person name="Hogberg N."/>
            <person name="James T.Y."/>
            <person name="Karlsson M."/>
            <person name="Kohler A."/>
            <person name="Kues U."/>
            <person name="Lee Y.H."/>
            <person name="Lin Y.C."/>
            <person name="Lind M."/>
            <person name="Lindquist E."/>
            <person name="Lombard V."/>
            <person name="Lucas S."/>
            <person name="Lunden K."/>
            <person name="Morin E."/>
            <person name="Murat C."/>
            <person name="Park J."/>
            <person name="Raffaello T."/>
            <person name="Rouze P."/>
            <person name="Salamov A."/>
            <person name="Schmutz J."/>
            <person name="Solheim H."/>
            <person name="Stahlberg J."/>
            <person name="Velez H."/>
            <person name="de Vries R.P."/>
            <person name="Wiebenga A."/>
            <person name="Woodward S."/>
            <person name="Yakovlev I."/>
            <person name="Garbelotto M."/>
            <person name="Martin F."/>
            <person name="Grigoriev I.V."/>
            <person name="Stenlid J."/>
        </authorList>
    </citation>
    <scope>NUCLEOTIDE SEQUENCE [LARGE SCALE GENOMIC DNA]</scope>
    <source>
        <strain evidence="1 2">TC 32-1</strain>
    </source>
</reference>
<proteinExistence type="predicted"/>
<dbReference type="EMBL" id="KI925462">
    <property type="protein sequence ID" value="ETW78317.1"/>
    <property type="molecule type" value="Genomic_DNA"/>
</dbReference>
<dbReference type="Proteomes" id="UP000030671">
    <property type="component" value="Unassembled WGS sequence"/>
</dbReference>
<dbReference type="Gene3D" id="3.20.20.80">
    <property type="entry name" value="Glycosidases"/>
    <property type="match status" value="1"/>
</dbReference>
<evidence type="ECO:0000313" key="2">
    <source>
        <dbReference type="Proteomes" id="UP000030671"/>
    </source>
</evidence>
<evidence type="ECO:0000313" key="1">
    <source>
        <dbReference type="EMBL" id="ETW78317.1"/>
    </source>
</evidence>
<dbReference type="KEGG" id="hir:HETIRDRAFT_446156"/>
<dbReference type="eggNOG" id="ENOG502SM3Y">
    <property type="taxonomic scope" value="Eukaryota"/>
</dbReference>
<sequence>MSRLFRTHFHPNEAIKSQGQVSDGKYVIAHFMVGNTYPYTTEDWVEDIKLARAHGLDGFALNVGREEWQRCRVEDCYTAAARLNQSTTGPDVFQFKLFISFDMTSIPSAIEQDARLLCDYMKLCKLHIGTCQLIHKDRVLVSTFAGEMATFGRSNGEGWVWAKQQMEEIAPISFIPAFFIDPARYPNLDSIDGIFHWNGSWPIGLTPSSPRSEIVCPKLDSDQYHIRCLNSKHTSDRRGSRKTYMAAVSPWFFTHYGADSWNKNWIYRGDDWLLARRWEYIMSIRDKVDIVQIISWNDYGESHYIGPIKGAQPNSEAWVNGFPHLPWLKLNAHFARGFREGRMVVDTDEIYVWARPHLRDAVASDPVNRPKGWELTDDRFWVVVLATAPSTVILSTSAECSQQTRVQVSAGLSKLSHRLIVGEGVKVQMYRDSDRAIVADCSPSLEEFCVQERPEVYNFNAFVAMSS</sequence>